<comment type="caution">
    <text evidence="3">The sequence shown here is derived from an EMBL/GenBank/DDBJ whole genome shotgun (WGS) entry which is preliminary data.</text>
</comment>
<dbReference type="OrthoDB" id="1923695at2759"/>
<accession>A0A835HZK6</accession>
<dbReference type="InterPro" id="IPR000504">
    <property type="entry name" value="RRM_dom"/>
</dbReference>
<proteinExistence type="predicted"/>
<feature type="domain" description="RRM" evidence="2">
    <location>
        <begin position="212"/>
        <end position="297"/>
    </location>
</feature>
<evidence type="ECO:0000256" key="1">
    <source>
        <dbReference type="PROSITE-ProRule" id="PRU00176"/>
    </source>
</evidence>
<evidence type="ECO:0000313" key="4">
    <source>
        <dbReference type="Proteomes" id="UP000631114"/>
    </source>
</evidence>
<dbReference type="Pfam" id="PF00076">
    <property type="entry name" value="RRM_1"/>
    <property type="match status" value="1"/>
</dbReference>
<organism evidence="3 4">
    <name type="scientific">Coptis chinensis</name>
    <dbReference type="NCBI Taxonomy" id="261450"/>
    <lineage>
        <taxon>Eukaryota</taxon>
        <taxon>Viridiplantae</taxon>
        <taxon>Streptophyta</taxon>
        <taxon>Embryophyta</taxon>
        <taxon>Tracheophyta</taxon>
        <taxon>Spermatophyta</taxon>
        <taxon>Magnoliopsida</taxon>
        <taxon>Ranunculales</taxon>
        <taxon>Ranunculaceae</taxon>
        <taxon>Coptidoideae</taxon>
        <taxon>Coptis</taxon>
    </lineage>
</organism>
<name>A0A835HZK6_9MAGN</name>
<dbReference type="InterPro" id="IPR012677">
    <property type="entry name" value="Nucleotide-bd_a/b_plait_sf"/>
</dbReference>
<keyword evidence="4" id="KW-1185">Reference proteome</keyword>
<dbReference type="EMBL" id="JADFTS010000004">
    <property type="protein sequence ID" value="KAF9607964.1"/>
    <property type="molecule type" value="Genomic_DNA"/>
</dbReference>
<dbReference type="AlphaFoldDB" id="A0A835HZK6"/>
<sequence length="424" mass="47401">MRQQTPMVHFSFVVLPYWMRQRIRHVKRDGHGLELGVSKDLEQMKDKANIVYFEKEKMSNSVVNGKAQLGADTIYISHLGTLNEFSIQRALELSLSSPRYGVHRDRILKHSLHSFSSDEDEFSELGLPVLEGEGTRLNLVTEKPRKSSSLIKLFEPGRLSHGKENPKINSLPPKQGKEGVALNLVDENDSEVLRAHEDTQKQKLKPRNRSSKSVIIGKIPSTISLDQLKSAVSSFGEILNVSVRSDHNGFTCCDVEFKTMQSKRRALSSGEIIVNLFHMPLRSLCKAENITIKVSNISLDTAEPVIHSTCVVCGPVEGLSKTKEGSVDVVFNVEDISSGNNILEKLNGMFVDNSKWSAEILAESKDEAVTDVTADAPTVQQEAGSELTKFLEDVQRQYQMKKVYLEDLVLLHQAIMHLQEHPAC</sequence>
<reference evidence="3 4" key="1">
    <citation type="submission" date="2020-10" db="EMBL/GenBank/DDBJ databases">
        <title>The Coptis chinensis genome and diversification of protoberbering-type alkaloids.</title>
        <authorList>
            <person name="Wang B."/>
            <person name="Shu S."/>
            <person name="Song C."/>
            <person name="Liu Y."/>
        </authorList>
    </citation>
    <scope>NUCLEOTIDE SEQUENCE [LARGE SCALE GENOMIC DNA]</scope>
    <source>
        <strain evidence="3">HL-2020</strain>
        <tissue evidence="3">Leaf</tissue>
    </source>
</reference>
<dbReference type="Proteomes" id="UP000631114">
    <property type="component" value="Unassembled WGS sequence"/>
</dbReference>
<dbReference type="SUPFAM" id="SSF54928">
    <property type="entry name" value="RNA-binding domain, RBD"/>
    <property type="match status" value="1"/>
</dbReference>
<evidence type="ECO:0000313" key="3">
    <source>
        <dbReference type="EMBL" id="KAF9607964.1"/>
    </source>
</evidence>
<gene>
    <name evidence="3" type="ORF">IFM89_003884</name>
</gene>
<protein>
    <recommendedName>
        <fullName evidence="2">RRM domain-containing protein</fullName>
    </recommendedName>
</protein>
<dbReference type="Gene3D" id="3.30.70.330">
    <property type="match status" value="1"/>
</dbReference>
<evidence type="ECO:0000259" key="2">
    <source>
        <dbReference type="PROSITE" id="PS50102"/>
    </source>
</evidence>
<dbReference type="GO" id="GO:0003723">
    <property type="term" value="F:RNA binding"/>
    <property type="evidence" value="ECO:0007669"/>
    <property type="project" value="UniProtKB-UniRule"/>
</dbReference>
<dbReference type="InterPro" id="IPR035979">
    <property type="entry name" value="RBD_domain_sf"/>
</dbReference>
<keyword evidence="1" id="KW-0694">RNA-binding</keyword>
<dbReference type="PROSITE" id="PS50102">
    <property type="entry name" value="RRM"/>
    <property type="match status" value="1"/>
</dbReference>